<sequence>MALFPYCRGNDTVTISKGSSSSTFLGSERPRKLGLVAASVLFLSSLFLCINAKSVCAVDQPANPQVQKEVSQPITISQIEKAIGELEKRINLSKQSENEQTAQQMGVSLADLADRTERLKTIQSVYERLITALNKSSAQEEEETGLKEKIKAGRQVVIEKKPPYNLSFYDNILDELTESQQQLETFGFALKLSDTTSEDAKLRLEKAQKDWRSQKDLFDAESDEKLRRGLALALEKAQLEVELAETLVSLERANHDNLVKQVEIAGLRAQMSQLKVDWVKEHLAFDKEDLKMQLDTLANQKTELEKQVQKLIRRHAEAREKLLKAQRSSADATNGRPAQVKEDYLKASEAWVKTYQTALEHAEEKEQLLGHQERIWNLRYGLLKGGLKHEKIIEEKTEFTGHAKNLGRSLGVEQSYHNTIQAQIVSLEKKASDKDLDPQIKPHLDSQIEALKKLAERQFDYVSTLLLTEQMDRRLLDEINSKLRQARLKQGLINITKKLNEIWNFELWVIDNRAVTVRKVFVALFILVTGIIASKYILRHVTNRLFSVVSLKENTAIAIQKMLAYFAYLVVLLLAFRIVNIPLTAFAFLGGAVAIGVGFGAQNLINNFISGFILMAERPINVGDLIEVEGILGKVEEIGARSTRVRTGENIHILVPNSSFLEKNITNWTLSDRNIRARVTVGIAYGAPVREAERLLLKAAHENNKVLKAPEPFVIFGDFGDNALIFHLYFWISVRRAVEKQQIESSIRFSIDELFREAGIVIAFPQRDIHLDTLQPLEFRLVKNGVTG</sequence>
<dbReference type="PANTHER" id="PTHR30347:SF1">
    <property type="entry name" value="MECHANOSENSITIVE CHANNEL MSCK"/>
    <property type="match status" value="1"/>
</dbReference>
<dbReference type="EMBL" id="OJIN01000117">
    <property type="protein sequence ID" value="SPD73889.1"/>
    <property type="molecule type" value="Genomic_DNA"/>
</dbReference>
<dbReference type="PANTHER" id="PTHR30347">
    <property type="entry name" value="POTASSIUM CHANNEL RELATED"/>
    <property type="match status" value="1"/>
</dbReference>
<name>A0A445MWV7_9BACT</name>
<feature type="coiled-coil region" evidence="7">
    <location>
        <begin position="287"/>
        <end position="328"/>
    </location>
</feature>
<evidence type="ECO:0000256" key="3">
    <source>
        <dbReference type="ARBA" id="ARBA00022475"/>
    </source>
</evidence>
<dbReference type="Pfam" id="PF00924">
    <property type="entry name" value="MS_channel_2nd"/>
    <property type="match status" value="1"/>
</dbReference>
<evidence type="ECO:0000259" key="10">
    <source>
        <dbReference type="Pfam" id="PF21082"/>
    </source>
</evidence>
<proteinExistence type="inferred from homology"/>
<dbReference type="SUPFAM" id="SSF50182">
    <property type="entry name" value="Sm-like ribonucleoproteins"/>
    <property type="match status" value="1"/>
</dbReference>
<evidence type="ECO:0000256" key="8">
    <source>
        <dbReference type="SAM" id="Phobius"/>
    </source>
</evidence>
<dbReference type="SUPFAM" id="SSF82689">
    <property type="entry name" value="Mechanosensitive channel protein MscS (YggB), C-terminal domain"/>
    <property type="match status" value="1"/>
</dbReference>
<dbReference type="Pfam" id="PF21082">
    <property type="entry name" value="MS_channel_3rd"/>
    <property type="match status" value="1"/>
</dbReference>
<dbReference type="AlphaFoldDB" id="A0A445MWV7"/>
<comment type="subcellular location">
    <subcellularLocation>
        <location evidence="1">Cell membrane</location>
        <topology evidence="1">Multi-pass membrane protein</topology>
    </subcellularLocation>
</comment>
<reference evidence="11" key="1">
    <citation type="submission" date="2018-01" db="EMBL/GenBank/DDBJ databases">
        <authorList>
            <person name="Regsiter A."/>
            <person name="William W."/>
        </authorList>
    </citation>
    <scope>NUCLEOTIDE SEQUENCE</scope>
    <source>
        <strain evidence="11">TRIP AH-1</strain>
    </source>
</reference>
<dbReference type="GO" id="GO:0008381">
    <property type="term" value="F:mechanosensitive monoatomic ion channel activity"/>
    <property type="evidence" value="ECO:0007669"/>
    <property type="project" value="UniProtKB-ARBA"/>
</dbReference>
<keyword evidence="6 8" id="KW-0472">Membrane</keyword>
<keyword evidence="7" id="KW-0175">Coiled coil</keyword>
<feature type="transmembrane region" description="Helical" evidence="8">
    <location>
        <begin position="585"/>
        <end position="605"/>
    </location>
</feature>
<dbReference type="InterPro" id="IPR006685">
    <property type="entry name" value="MscS_channel_2nd"/>
</dbReference>
<dbReference type="SUPFAM" id="SSF82861">
    <property type="entry name" value="Mechanosensitive channel protein MscS (YggB), transmembrane region"/>
    <property type="match status" value="1"/>
</dbReference>
<dbReference type="Gene3D" id="3.30.70.100">
    <property type="match status" value="1"/>
</dbReference>
<comment type="similarity">
    <text evidence="2">Belongs to the MscS (TC 1.A.23) family.</text>
</comment>
<feature type="transmembrane region" description="Helical" evidence="8">
    <location>
        <begin position="520"/>
        <end position="538"/>
    </location>
</feature>
<evidence type="ECO:0000256" key="5">
    <source>
        <dbReference type="ARBA" id="ARBA00022989"/>
    </source>
</evidence>
<keyword evidence="3" id="KW-1003">Cell membrane</keyword>
<organism evidence="11">
    <name type="scientific">uncultured Desulfobacterium sp</name>
    <dbReference type="NCBI Taxonomy" id="201089"/>
    <lineage>
        <taxon>Bacteria</taxon>
        <taxon>Pseudomonadati</taxon>
        <taxon>Thermodesulfobacteriota</taxon>
        <taxon>Desulfobacteria</taxon>
        <taxon>Desulfobacterales</taxon>
        <taxon>Desulfobacteriaceae</taxon>
        <taxon>Desulfobacterium</taxon>
        <taxon>environmental samples</taxon>
    </lineage>
</organism>
<evidence type="ECO:0000256" key="4">
    <source>
        <dbReference type="ARBA" id="ARBA00022692"/>
    </source>
</evidence>
<dbReference type="InterPro" id="IPR023408">
    <property type="entry name" value="MscS_beta-dom_sf"/>
</dbReference>
<evidence type="ECO:0000256" key="6">
    <source>
        <dbReference type="ARBA" id="ARBA00023136"/>
    </source>
</evidence>
<protein>
    <submittedName>
        <fullName evidence="11">Putative MscS Mechanosensitive ion channel</fullName>
    </submittedName>
</protein>
<feature type="domain" description="Mechanosensitive ion channel MscS" evidence="9">
    <location>
        <begin position="603"/>
        <end position="669"/>
    </location>
</feature>
<evidence type="ECO:0000256" key="7">
    <source>
        <dbReference type="SAM" id="Coils"/>
    </source>
</evidence>
<accession>A0A445MWV7</accession>
<dbReference type="Gene3D" id="2.30.30.60">
    <property type="match status" value="1"/>
</dbReference>
<feature type="domain" description="Mechanosensitive ion channel MscS C-terminal" evidence="10">
    <location>
        <begin position="678"/>
        <end position="762"/>
    </location>
</feature>
<evidence type="ECO:0000313" key="11">
    <source>
        <dbReference type="EMBL" id="SPD73889.1"/>
    </source>
</evidence>
<dbReference type="GO" id="GO:0005886">
    <property type="term" value="C:plasma membrane"/>
    <property type="evidence" value="ECO:0007669"/>
    <property type="project" value="UniProtKB-SubCell"/>
</dbReference>
<evidence type="ECO:0000256" key="1">
    <source>
        <dbReference type="ARBA" id="ARBA00004651"/>
    </source>
</evidence>
<dbReference type="InterPro" id="IPR052702">
    <property type="entry name" value="MscS-like_channel"/>
</dbReference>
<dbReference type="Gene3D" id="1.10.287.1260">
    <property type="match status" value="1"/>
</dbReference>
<gene>
    <name evidence="11" type="ORF">PITCH_A2030033</name>
</gene>
<evidence type="ECO:0000259" key="9">
    <source>
        <dbReference type="Pfam" id="PF00924"/>
    </source>
</evidence>
<feature type="transmembrane region" description="Helical" evidence="8">
    <location>
        <begin position="33"/>
        <end position="53"/>
    </location>
</feature>
<dbReference type="InterPro" id="IPR049278">
    <property type="entry name" value="MS_channel_C"/>
</dbReference>
<feature type="transmembrane region" description="Helical" evidence="8">
    <location>
        <begin position="559"/>
        <end position="579"/>
    </location>
</feature>
<keyword evidence="4 8" id="KW-0812">Transmembrane</keyword>
<keyword evidence="5 8" id="KW-1133">Transmembrane helix</keyword>
<dbReference type="InterPro" id="IPR010920">
    <property type="entry name" value="LSM_dom_sf"/>
</dbReference>
<dbReference type="InterPro" id="IPR011066">
    <property type="entry name" value="MscS_channel_C_sf"/>
</dbReference>
<dbReference type="InterPro" id="IPR011014">
    <property type="entry name" value="MscS_channel_TM-2"/>
</dbReference>
<evidence type="ECO:0000256" key="2">
    <source>
        <dbReference type="ARBA" id="ARBA00008017"/>
    </source>
</evidence>